<dbReference type="Proteomes" id="UP000259570">
    <property type="component" value="Unassembled WGS sequence"/>
</dbReference>
<evidence type="ECO:0000313" key="2">
    <source>
        <dbReference type="EMBL" id="RFF41549.1"/>
    </source>
</evidence>
<reference evidence="2 3" key="1">
    <citation type="submission" date="2018-08" db="EMBL/GenBank/DDBJ databases">
        <title>Genome sequencing of X. nasturtii WHRI 8984.</title>
        <authorList>
            <person name="Studholme D.J."/>
            <person name="Mchugh J."/>
            <person name="Vicente J."/>
        </authorList>
    </citation>
    <scope>NUCLEOTIDE SEQUENCE [LARGE SCALE GENOMIC DNA]</scope>
    <source>
        <strain evidence="2 3">WHRI 8984</strain>
    </source>
</reference>
<evidence type="ECO:0000313" key="3">
    <source>
        <dbReference type="Proteomes" id="UP000259570"/>
    </source>
</evidence>
<feature type="region of interest" description="Disordered" evidence="1">
    <location>
        <begin position="55"/>
        <end position="85"/>
    </location>
</feature>
<sequence length="85" mass="9483">MPQWPAATRPGKRTLTPTPAARSGPRPGPRQQRGRSKTLPSMACKQCLLVQQGRTCTSRCRPPQARPRKPTLPFSRREKVPRRGG</sequence>
<dbReference type="EMBL" id="QUZM01000005">
    <property type="protein sequence ID" value="RFF41549.1"/>
    <property type="molecule type" value="Genomic_DNA"/>
</dbReference>
<dbReference type="AlphaFoldDB" id="A0A3E1KQR5"/>
<accession>A0A3E1KQR5</accession>
<gene>
    <name evidence="2" type="ORF">DZD52_04230</name>
</gene>
<evidence type="ECO:0000256" key="1">
    <source>
        <dbReference type="SAM" id="MobiDB-lite"/>
    </source>
</evidence>
<feature type="compositionally biased region" description="Low complexity" evidence="1">
    <location>
        <begin position="16"/>
        <end position="31"/>
    </location>
</feature>
<comment type="caution">
    <text evidence="2">The sequence shown here is derived from an EMBL/GenBank/DDBJ whole genome shotgun (WGS) entry which is preliminary data.</text>
</comment>
<proteinExistence type="predicted"/>
<name>A0A3E1KQR5_9XANT</name>
<protein>
    <submittedName>
        <fullName evidence="2">Uncharacterized protein</fullName>
    </submittedName>
</protein>
<organism evidence="2 3">
    <name type="scientific">Xanthomonas nasturtii</name>
    <dbReference type="NCBI Taxonomy" id="1843581"/>
    <lineage>
        <taxon>Bacteria</taxon>
        <taxon>Pseudomonadati</taxon>
        <taxon>Pseudomonadota</taxon>
        <taxon>Gammaproteobacteria</taxon>
        <taxon>Lysobacterales</taxon>
        <taxon>Lysobacteraceae</taxon>
        <taxon>Xanthomonas</taxon>
    </lineage>
</organism>
<feature type="region of interest" description="Disordered" evidence="1">
    <location>
        <begin position="1"/>
        <end position="42"/>
    </location>
</feature>